<dbReference type="STRING" id="1416801.SAMN05192553_104174"/>
<evidence type="ECO:0008006" key="4">
    <source>
        <dbReference type="Google" id="ProtNLM"/>
    </source>
</evidence>
<feature type="transmembrane region" description="Helical" evidence="1">
    <location>
        <begin position="150"/>
        <end position="168"/>
    </location>
</feature>
<feature type="transmembrane region" description="Helical" evidence="1">
    <location>
        <begin position="46"/>
        <end position="63"/>
    </location>
</feature>
<keyword evidence="1" id="KW-0472">Membrane</keyword>
<dbReference type="Proteomes" id="UP000199403">
    <property type="component" value="Unassembled WGS sequence"/>
</dbReference>
<organism evidence="2 3">
    <name type="scientific">Cyclobacterium xiamenense</name>
    <dbReference type="NCBI Taxonomy" id="1297121"/>
    <lineage>
        <taxon>Bacteria</taxon>
        <taxon>Pseudomonadati</taxon>
        <taxon>Bacteroidota</taxon>
        <taxon>Cytophagia</taxon>
        <taxon>Cytophagales</taxon>
        <taxon>Cyclobacteriaceae</taxon>
        <taxon>Cyclobacterium</taxon>
    </lineage>
</organism>
<feature type="transmembrane region" description="Helical" evidence="1">
    <location>
        <begin position="126"/>
        <end position="144"/>
    </location>
</feature>
<dbReference type="AlphaFoldDB" id="A0A1H6Z2P1"/>
<feature type="transmembrane region" description="Helical" evidence="1">
    <location>
        <begin position="270"/>
        <end position="293"/>
    </location>
</feature>
<protein>
    <recommendedName>
        <fullName evidence="4">NnrS protein</fullName>
    </recommendedName>
</protein>
<proteinExistence type="predicted"/>
<keyword evidence="1" id="KW-0812">Transmembrane</keyword>
<feature type="transmembrane region" description="Helical" evidence="1">
    <location>
        <begin position="180"/>
        <end position="199"/>
    </location>
</feature>
<feature type="transmembrane region" description="Helical" evidence="1">
    <location>
        <begin position="12"/>
        <end position="34"/>
    </location>
</feature>
<reference evidence="3" key="1">
    <citation type="submission" date="2016-10" db="EMBL/GenBank/DDBJ databases">
        <authorList>
            <person name="Varghese N."/>
            <person name="Submissions S."/>
        </authorList>
    </citation>
    <scope>NUCLEOTIDE SEQUENCE [LARGE SCALE GENOMIC DNA]</scope>
    <source>
        <strain evidence="3">IBRC-M 10761</strain>
    </source>
</reference>
<keyword evidence="1" id="KW-1133">Transmembrane helix</keyword>
<sequence>MPGLNSVYMKKIPPAYLLPLVVGGLLAGLLGGWLRLGYGGFSAPLPAAHHGVLMVGGFLGTLISLERSVVMKNPAWLLLPLLSGLSIPLFLGGWQKMGAIFLLIASLGLLVLLYKQSLRTSDVPTYLIAFGGACWMLGNFTYLYTDFVVLSTGWWMAFLFFTILGERLELSRYLSVPIRMYRLLYLLLAAHCIGLLLPFHLWGRVVLGASALGVGIWLLRYDMARHGVKKPGQFRYIGFGLLVGYAWLVLHGLVLLFLDNHPFHYDLYLHTFFLGFVFSMIWSHAPIIFPAVFGIKVDVFHPLLWWVWGVFQLSLVARIASSWAGWPSWRFFFGALNGFSIIAVFLSMALVVGFRWRVIHLKSSGMQTGSQRSGLE</sequence>
<evidence type="ECO:0000256" key="1">
    <source>
        <dbReference type="SAM" id="Phobius"/>
    </source>
</evidence>
<evidence type="ECO:0000313" key="2">
    <source>
        <dbReference type="EMBL" id="SEJ47688.1"/>
    </source>
</evidence>
<gene>
    <name evidence="2" type="ORF">SAMN05192553_104174</name>
</gene>
<accession>A0A1H6Z2P1</accession>
<feature type="transmembrane region" description="Helical" evidence="1">
    <location>
        <begin position="97"/>
        <end position="114"/>
    </location>
</feature>
<feature type="transmembrane region" description="Helical" evidence="1">
    <location>
        <begin position="332"/>
        <end position="354"/>
    </location>
</feature>
<evidence type="ECO:0000313" key="3">
    <source>
        <dbReference type="Proteomes" id="UP000199403"/>
    </source>
</evidence>
<name>A0A1H6Z2P1_9BACT</name>
<feature type="transmembrane region" description="Helical" evidence="1">
    <location>
        <begin position="205"/>
        <end position="224"/>
    </location>
</feature>
<dbReference type="EMBL" id="FNZH01000004">
    <property type="protein sequence ID" value="SEJ47688.1"/>
    <property type="molecule type" value="Genomic_DNA"/>
</dbReference>
<feature type="transmembrane region" description="Helical" evidence="1">
    <location>
        <begin position="236"/>
        <end position="258"/>
    </location>
</feature>
<keyword evidence="3" id="KW-1185">Reference proteome</keyword>
<feature type="transmembrane region" description="Helical" evidence="1">
    <location>
        <begin position="305"/>
        <end position="326"/>
    </location>
</feature>